<organism evidence="8 9">
    <name type="scientific">Fodinisporobacter ferrooxydans</name>
    <dbReference type="NCBI Taxonomy" id="2901836"/>
    <lineage>
        <taxon>Bacteria</taxon>
        <taxon>Bacillati</taxon>
        <taxon>Bacillota</taxon>
        <taxon>Bacilli</taxon>
        <taxon>Bacillales</taxon>
        <taxon>Alicyclobacillaceae</taxon>
        <taxon>Fodinisporobacter</taxon>
    </lineage>
</organism>
<dbReference type="PRINTS" id="PR00476">
    <property type="entry name" value="PHFRCTKINASE"/>
</dbReference>
<dbReference type="InterPro" id="IPR050929">
    <property type="entry name" value="PFKA"/>
</dbReference>
<evidence type="ECO:0000256" key="4">
    <source>
        <dbReference type="ARBA" id="ARBA00022777"/>
    </source>
</evidence>
<proteinExistence type="inferred from homology"/>
<dbReference type="EC" id="2.7.1.90" evidence="8"/>
<evidence type="ECO:0000259" key="7">
    <source>
        <dbReference type="Pfam" id="PF00365"/>
    </source>
</evidence>
<dbReference type="GO" id="GO:0047334">
    <property type="term" value="F:diphosphate-fructose-6-phosphate 1-phosphotransferase activity"/>
    <property type="evidence" value="ECO:0007669"/>
    <property type="project" value="UniProtKB-EC"/>
</dbReference>
<accession>A0ABY4CF27</accession>
<dbReference type="InterPro" id="IPR022953">
    <property type="entry name" value="ATP_PFK"/>
</dbReference>
<keyword evidence="4" id="KW-0418">Kinase</keyword>
<keyword evidence="2 8" id="KW-0808">Transferase</keyword>
<gene>
    <name evidence="8" type="ORF">LSG31_14275</name>
</gene>
<evidence type="ECO:0000256" key="1">
    <source>
        <dbReference type="ARBA" id="ARBA00001946"/>
    </source>
</evidence>
<dbReference type="RefSeq" id="WP_347435772.1">
    <property type="nucleotide sequence ID" value="NZ_CP089291.1"/>
</dbReference>
<dbReference type="PANTHER" id="PTHR45770">
    <property type="entry name" value="ATP-DEPENDENT 6-PHOSPHOFRUCTOKINASE 1"/>
    <property type="match status" value="1"/>
</dbReference>
<evidence type="ECO:0000256" key="5">
    <source>
        <dbReference type="ARBA" id="ARBA00022842"/>
    </source>
</evidence>
<evidence type="ECO:0000256" key="6">
    <source>
        <dbReference type="ARBA" id="ARBA00038478"/>
    </source>
</evidence>
<comment type="cofactor">
    <cofactor evidence="1">
        <name>Mg(2+)</name>
        <dbReference type="ChEBI" id="CHEBI:18420"/>
    </cofactor>
</comment>
<protein>
    <submittedName>
        <fullName evidence="8">Diphosphate--fructose-6-phosphate 1-phosphotransferase</fullName>
        <ecNumber evidence="8">2.7.1.90</ecNumber>
    </submittedName>
</protein>
<evidence type="ECO:0000313" key="8">
    <source>
        <dbReference type="EMBL" id="UOF89090.1"/>
    </source>
</evidence>
<keyword evidence="9" id="KW-1185">Reference proteome</keyword>
<dbReference type="PIRSF" id="PIRSF036483">
    <property type="entry name" value="PFK_XF0274"/>
    <property type="match status" value="1"/>
</dbReference>
<dbReference type="Gene3D" id="3.40.50.460">
    <property type="entry name" value="Phosphofructokinase domain"/>
    <property type="match status" value="1"/>
</dbReference>
<name>A0ABY4CF27_9BACL</name>
<comment type="similarity">
    <text evidence="6">Belongs to the phosphofructokinase type A (PFKA) family.</text>
</comment>
<dbReference type="EMBL" id="CP089291">
    <property type="protein sequence ID" value="UOF89090.1"/>
    <property type="molecule type" value="Genomic_DNA"/>
</dbReference>
<dbReference type="InterPro" id="IPR035966">
    <property type="entry name" value="PKF_sf"/>
</dbReference>
<sequence length="393" mass="43041">MSTIAIGQAGGPTAVINASLVGFLEGLDEHHTVYGIMNGYQGLAENDLELLEGGMLHWVLSHRFVPGACLGSGRFLFTEEKISQAVRNLKKRDIHTLVFIGGNGTMAALQKISHEAKAIGYELQVIGIPKTVDNDLAGTDHAPGFGSAARYVALSTRDISKDLEAMRNFEQVRIIETMGRNAGWLAAASGFLKQSETDGPHLVCIPEVPIEQGQLLQQIKEMVREYGIVTIVVSEGVTLKGASQVKKAVVQGRSVLGGISKQLEDIVREHLGLNARAEILGMNQRSSIMAISSQDQLEAYETGKKAAEILKAGKTEVMVAIQYLDSIRYTSILEDCPLEIVASKGERLLPEEFISNQKRYFRWLKHLIGDNIPSYPPALRRRMIDENLYSGSK</sequence>
<dbReference type="Pfam" id="PF00365">
    <property type="entry name" value="PFK"/>
    <property type="match status" value="1"/>
</dbReference>
<reference evidence="8" key="1">
    <citation type="submission" date="2021-12" db="EMBL/GenBank/DDBJ databases">
        <title>Alicyclobacillaceae gen. nov., sp. nov., isolated from chalcocite enrichment system.</title>
        <authorList>
            <person name="Jiang Z."/>
        </authorList>
    </citation>
    <scope>NUCLEOTIDE SEQUENCE</scope>
    <source>
        <strain evidence="8">MYW30-H2</strain>
    </source>
</reference>
<feature type="domain" description="Phosphofructokinase" evidence="7">
    <location>
        <begin position="4"/>
        <end position="309"/>
    </location>
</feature>
<dbReference type="NCBIfam" id="NF010675">
    <property type="entry name" value="PRK14072.1"/>
    <property type="match status" value="1"/>
</dbReference>
<keyword evidence="3" id="KW-0479">Metal-binding</keyword>
<dbReference type="Gene3D" id="3.40.50.450">
    <property type="match status" value="1"/>
</dbReference>
<evidence type="ECO:0000256" key="2">
    <source>
        <dbReference type="ARBA" id="ARBA00022679"/>
    </source>
</evidence>
<evidence type="ECO:0000313" key="9">
    <source>
        <dbReference type="Proteomes" id="UP000830167"/>
    </source>
</evidence>
<dbReference type="InterPro" id="IPR000023">
    <property type="entry name" value="Phosphofructokinase_dom"/>
</dbReference>
<dbReference type="Proteomes" id="UP000830167">
    <property type="component" value="Chromosome"/>
</dbReference>
<evidence type="ECO:0000256" key="3">
    <source>
        <dbReference type="ARBA" id="ARBA00022723"/>
    </source>
</evidence>
<keyword evidence="5" id="KW-0460">Magnesium</keyword>
<dbReference type="SUPFAM" id="SSF53784">
    <property type="entry name" value="Phosphofructokinase"/>
    <property type="match status" value="1"/>
</dbReference>